<organism evidence="2 3">
    <name type="scientific">Caerostris darwini</name>
    <dbReference type="NCBI Taxonomy" id="1538125"/>
    <lineage>
        <taxon>Eukaryota</taxon>
        <taxon>Metazoa</taxon>
        <taxon>Ecdysozoa</taxon>
        <taxon>Arthropoda</taxon>
        <taxon>Chelicerata</taxon>
        <taxon>Arachnida</taxon>
        <taxon>Araneae</taxon>
        <taxon>Araneomorphae</taxon>
        <taxon>Entelegynae</taxon>
        <taxon>Araneoidea</taxon>
        <taxon>Araneidae</taxon>
        <taxon>Caerostris</taxon>
    </lineage>
</organism>
<comment type="caution">
    <text evidence="2">The sequence shown here is derived from an EMBL/GenBank/DDBJ whole genome shotgun (WGS) entry which is preliminary data.</text>
</comment>
<sequence length="103" mass="12327">MQCYSRGNKKVKILSLHRQTNKLDALHHYDFAVDLHFRHRPDFRGLLRRQSFAVKLVNERWYSRRRENYVAHSGYISVCFMTQLTLSAAFGWLSAIDLQTRQR</sequence>
<keyword evidence="1" id="KW-0472">Membrane</keyword>
<protein>
    <submittedName>
        <fullName evidence="2">Uncharacterized protein</fullName>
    </submittedName>
</protein>
<keyword evidence="1" id="KW-1133">Transmembrane helix</keyword>
<reference evidence="2 3" key="1">
    <citation type="submission" date="2021-06" db="EMBL/GenBank/DDBJ databases">
        <title>Caerostris darwini draft genome.</title>
        <authorList>
            <person name="Kono N."/>
            <person name="Arakawa K."/>
        </authorList>
    </citation>
    <scope>NUCLEOTIDE SEQUENCE [LARGE SCALE GENOMIC DNA]</scope>
</reference>
<accession>A0AAV4WBH2</accession>
<keyword evidence="3" id="KW-1185">Reference proteome</keyword>
<dbReference type="EMBL" id="BPLQ01014487">
    <property type="protein sequence ID" value="GIY80157.1"/>
    <property type="molecule type" value="Genomic_DNA"/>
</dbReference>
<evidence type="ECO:0000313" key="2">
    <source>
        <dbReference type="EMBL" id="GIY80157.1"/>
    </source>
</evidence>
<evidence type="ECO:0000256" key="1">
    <source>
        <dbReference type="SAM" id="Phobius"/>
    </source>
</evidence>
<proteinExistence type="predicted"/>
<dbReference type="Proteomes" id="UP001054837">
    <property type="component" value="Unassembled WGS sequence"/>
</dbReference>
<dbReference type="AlphaFoldDB" id="A0AAV4WBH2"/>
<gene>
    <name evidence="2" type="ORF">CDAR_394011</name>
</gene>
<evidence type="ECO:0000313" key="3">
    <source>
        <dbReference type="Proteomes" id="UP001054837"/>
    </source>
</evidence>
<feature type="transmembrane region" description="Helical" evidence="1">
    <location>
        <begin position="69"/>
        <end position="93"/>
    </location>
</feature>
<name>A0AAV4WBH2_9ARAC</name>
<keyword evidence="1" id="KW-0812">Transmembrane</keyword>